<dbReference type="GO" id="GO:0016740">
    <property type="term" value="F:transferase activity"/>
    <property type="evidence" value="ECO:0007669"/>
    <property type="project" value="UniProtKB-KW"/>
</dbReference>
<dbReference type="InterPro" id="IPR033949">
    <property type="entry name" value="CobQ_GATase1"/>
</dbReference>
<dbReference type="EC" id="6.3.5.13" evidence="2"/>
<dbReference type="RefSeq" id="WP_037289549.1">
    <property type="nucleotide sequence ID" value="NZ_JEOB01000004.1"/>
</dbReference>
<comment type="subunit">
    <text evidence="2">Forms a heterodimer with MurT.</text>
</comment>
<feature type="active site" description="Nucleophile" evidence="2">
    <location>
        <position position="95"/>
    </location>
</feature>
<comment type="caution">
    <text evidence="4">The sequence shown here is derived from an EMBL/GenBank/DDBJ whole genome shotgun (WGS) entry which is preliminary data.</text>
</comment>
<keyword evidence="4" id="KW-0808">Transferase</keyword>
<dbReference type="GO" id="GO:0004359">
    <property type="term" value="F:glutaminase activity"/>
    <property type="evidence" value="ECO:0007669"/>
    <property type="project" value="UniProtKB-UniRule"/>
</dbReference>
<sequence length="247" mass="27489">MEKLKILHMYPAMLDLYGDSGNVEILSYRCKMRGIETEVFKHDLGDKNTDFSGVDIVYLGGGADFEQQLLADDLLGLKDEIRKAYESGVYFLMICGGYQLMGQYYKDSNGKKIPGLGLFDYYTVASTNKRERCIGNIVVETALGDEKYKVIGFENHGGQTTNVTSPFGKVLAGNGNEFASSIEGYTEKNVTATYLHGPLLSKNPKLADHIISYCMTRKTGSAYTPAPINDKLEDECRKVLLERLLKN</sequence>
<keyword evidence="2" id="KW-0573">Peptidoglycan synthesis</keyword>
<keyword evidence="5" id="KW-1185">Reference proteome</keyword>
<comment type="similarity">
    <text evidence="2">Belongs to the CobB/CobQ family. GatD subfamily.</text>
</comment>
<evidence type="ECO:0000313" key="5">
    <source>
        <dbReference type="Proteomes" id="UP000021369"/>
    </source>
</evidence>
<dbReference type="GO" id="GO:0008360">
    <property type="term" value="P:regulation of cell shape"/>
    <property type="evidence" value="ECO:0007669"/>
    <property type="project" value="UniProtKB-KW"/>
</dbReference>
<reference evidence="4 5" key="1">
    <citation type="submission" date="2013-06" db="EMBL/GenBank/DDBJ databases">
        <title>Rumen cellulosomics: divergent fiber-degrading strategies revealed by comparative genome-wide analysis of six Ruminococcal strains.</title>
        <authorList>
            <person name="Dassa B."/>
            <person name="Borovok I."/>
            <person name="Lamed R."/>
            <person name="Flint H."/>
            <person name="Yeoman C.J."/>
            <person name="White B."/>
            <person name="Bayer E.A."/>
        </authorList>
    </citation>
    <scope>NUCLEOTIDE SEQUENCE [LARGE SCALE GENOMIC DNA]</scope>
    <source>
        <strain evidence="4 5">SY3</strain>
    </source>
</reference>
<dbReference type="GO" id="GO:0009236">
    <property type="term" value="P:cobalamin biosynthetic process"/>
    <property type="evidence" value="ECO:0007669"/>
    <property type="project" value="InterPro"/>
</dbReference>
<keyword evidence="2" id="KW-0436">Ligase</keyword>
<comment type="catalytic activity">
    <reaction evidence="2">
        <text>L-glutamine + H2O = L-glutamate + NH4(+)</text>
        <dbReference type="Rhea" id="RHEA:15889"/>
        <dbReference type="ChEBI" id="CHEBI:15377"/>
        <dbReference type="ChEBI" id="CHEBI:28938"/>
        <dbReference type="ChEBI" id="CHEBI:29985"/>
        <dbReference type="ChEBI" id="CHEBI:58359"/>
        <dbReference type="EC" id="3.5.1.2"/>
    </reaction>
</comment>
<keyword evidence="2" id="KW-0961">Cell wall biogenesis/degradation</keyword>
<keyword evidence="2" id="KW-0378">Hydrolase</keyword>
<dbReference type="InterPro" id="IPR043702">
    <property type="entry name" value="Lipid_II_synth_GatD"/>
</dbReference>
<feature type="binding site" evidence="2">
    <location>
        <position position="132"/>
    </location>
    <ligand>
        <name>substrate</name>
    </ligand>
</feature>
<feature type="active site" evidence="2">
    <location>
        <position position="196"/>
    </location>
</feature>
<dbReference type="InterPro" id="IPR011698">
    <property type="entry name" value="GATase_3"/>
</dbReference>
<evidence type="ECO:0000259" key="3">
    <source>
        <dbReference type="Pfam" id="PF07685"/>
    </source>
</evidence>
<keyword evidence="1 2" id="KW-0315">Glutamine amidotransferase</keyword>
<organism evidence="4 5">
    <name type="scientific">Ruminococcus albus SY3</name>
    <dbReference type="NCBI Taxonomy" id="1341156"/>
    <lineage>
        <taxon>Bacteria</taxon>
        <taxon>Bacillati</taxon>
        <taxon>Bacillota</taxon>
        <taxon>Clostridia</taxon>
        <taxon>Eubacteriales</taxon>
        <taxon>Oscillospiraceae</taxon>
        <taxon>Ruminococcus</taxon>
    </lineage>
</organism>
<dbReference type="SUPFAM" id="SSF52317">
    <property type="entry name" value="Class I glutamine amidotransferase-like"/>
    <property type="match status" value="1"/>
</dbReference>
<dbReference type="Gene3D" id="3.40.50.880">
    <property type="match status" value="1"/>
</dbReference>
<dbReference type="GO" id="GO:0071555">
    <property type="term" value="P:cell wall organization"/>
    <property type="evidence" value="ECO:0007669"/>
    <property type="project" value="UniProtKB-KW"/>
</dbReference>
<dbReference type="PANTHER" id="PTHR21343:SF9">
    <property type="entry name" value="LIPID II ISOGLUTAMINYL SYNTHASE (GLUTAMINE-HYDROLYZING) SUBUNIT GATD"/>
    <property type="match status" value="1"/>
</dbReference>
<dbReference type="OrthoDB" id="9782045at2"/>
<dbReference type="AlphaFoldDB" id="A0A011VSW1"/>
<gene>
    <name evidence="2" type="primary">gatD</name>
    <name evidence="4" type="ORF">RASY3_15300</name>
</gene>
<dbReference type="Proteomes" id="UP000021369">
    <property type="component" value="Unassembled WGS sequence"/>
</dbReference>
<dbReference type="HAMAP" id="MF_02213">
    <property type="entry name" value="Lipid_II_synth_GatD"/>
    <property type="match status" value="1"/>
</dbReference>
<evidence type="ECO:0000256" key="2">
    <source>
        <dbReference type="HAMAP-Rule" id="MF_02213"/>
    </source>
</evidence>
<proteinExistence type="inferred from homology"/>
<dbReference type="PANTHER" id="PTHR21343">
    <property type="entry name" value="DETHIOBIOTIN SYNTHETASE"/>
    <property type="match status" value="1"/>
</dbReference>
<evidence type="ECO:0000256" key="1">
    <source>
        <dbReference type="ARBA" id="ARBA00022962"/>
    </source>
</evidence>
<comment type="catalytic activity">
    <reaction evidence="2">
        <text>beta-D-GlcNAc-(1-&gt;4)-Mur2Ac(oyl-L-Ala-gamma-D-Glu-L-Lys-D-Ala-D-Ala)-di-trans,octa-cis-undecaprenyl diphosphate + L-glutamine + ATP + H2O = beta-D-GlcNAc-(1-&gt;4)-Mur2Ac(oyl-L-Ala-D-isoglutaminyl-L-Lys-D-Ala-D-Ala)-di-trans,octa-cis-undecaprenyl diphosphate + L-glutamate + ADP + phosphate + H(+)</text>
        <dbReference type="Rhea" id="RHEA:57928"/>
        <dbReference type="ChEBI" id="CHEBI:15377"/>
        <dbReference type="ChEBI" id="CHEBI:15378"/>
        <dbReference type="ChEBI" id="CHEBI:29985"/>
        <dbReference type="ChEBI" id="CHEBI:30616"/>
        <dbReference type="ChEBI" id="CHEBI:43474"/>
        <dbReference type="ChEBI" id="CHEBI:58359"/>
        <dbReference type="ChEBI" id="CHEBI:60033"/>
        <dbReference type="ChEBI" id="CHEBI:62233"/>
        <dbReference type="ChEBI" id="CHEBI:456216"/>
        <dbReference type="EC" id="6.3.5.13"/>
    </reaction>
</comment>
<dbReference type="EC" id="3.5.1.2" evidence="2"/>
<name>A0A011VSW1_RUMAL</name>
<dbReference type="EMBL" id="JEOB01000004">
    <property type="protein sequence ID" value="EXM37713.1"/>
    <property type="molecule type" value="Genomic_DNA"/>
</dbReference>
<comment type="pathway">
    <text evidence="2">Cell wall biogenesis; peptidoglycan biosynthesis.</text>
</comment>
<accession>A0A011VSW1</accession>
<comment type="function">
    <text evidence="2">The lipid II isoglutaminyl synthase complex catalyzes the formation of alpha-D-isoglutamine in the cell wall lipid II stem peptide. The GatD subunit catalyzes the hydrolysis of glutamine to glutamate and ammonia. The resulting ammonia molecule is channeled to the active site of MurT.</text>
</comment>
<dbReference type="InterPro" id="IPR029062">
    <property type="entry name" value="Class_I_gatase-like"/>
</dbReference>
<feature type="domain" description="CobB/CobQ-like glutamine amidotransferase" evidence="3">
    <location>
        <begin position="5"/>
        <end position="203"/>
    </location>
</feature>
<keyword evidence="2" id="KW-0133">Cell shape</keyword>
<evidence type="ECO:0000313" key="4">
    <source>
        <dbReference type="EMBL" id="EXM37713.1"/>
    </source>
</evidence>
<protein>
    <recommendedName>
        <fullName evidence="2">Lipid II isoglutaminyl synthase (glutamine-hydrolyzing) subunit GatD</fullName>
        <ecNumber evidence="2">6.3.5.13</ecNumber>
    </recommendedName>
    <alternativeName>
        <fullName evidence="2">Lipid II isoglutaminyl synthase glutaminase subunit</fullName>
        <ecNumber evidence="2">3.5.1.2</ecNumber>
    </alternativeName>
</protein>
<dbReference type="UniPathway" id="UPA00219"/>
<dbReference type="CDD" id="cd01750">
    <property type="entry name" value="GATase1_CobQ"/>
    <property type="match status" value="1"/>
</dbReference>
<dbReference type="Pfam" id="PF07685">
    <property type="entry name" value="GATase_3"/>
    <property type="match status" value="1"/>
</dbReference>
<dbReference type="PROSITE" id="PS51274">
    <property type="entry name" value="GATASE_COBBQ"/>
    <property type="match status" value="1"/>
</dbReference>
<dbReference type="GO" id="GO:0009252">
    <property type="term" value="P:peptidoglycan biosynthetic process"/>
    <property type="evidence" value="ECO:0007669"/>
    <property type="project" value="UniProtKB-UniRule"/>
</dbReference>
<dbReference type="PATRIC" id="fig|1341156.4.peg.2653"/>
<dbReference type="GO" id="GO:0140282">
    <property type="term" value="F:carbon-nitrogen ligase activity on lipid II"/>
    <property type="evidence" value="ECO:0007669"/>
    <property type="project" value="UniProtKB-UniRule"/>
</dbReference>